<keyword evidence="5" id="KW-0479">Metal-binding</keyword>
<dbReference type="GO" id="GO:0035999">
    <property type="term" value="P:tetrahydrofolate interconversion"/>
    <property type="evidence" value="ECO:0007669"/>
    <property type="project" value="TreeGrafter"/>
</dbReference>
<dbReference type="InterPro" id="IPR024185">
    <property type="entry name" value="FTHF_cligase-like_sf"/>
</dbReference>
<proteinExistence type="inferred from homology"/>
<dbReference type="InterPro" id="IPR037171">
    <property type="entry name" value="NagB/RpiA_transferase-like"/>
</dbReference>
<keyword evidence="7" id="KW-1185">Reference proteome</keyword>
<dbReference type="RefSeq" id="WP_067911305.1">
    <property type="nucleotide sequence ID" value="NZ_KQ954245.1"/>
</dbReference>
<dbReference type="STRING" id="1117702.AQZ52_12740"/>
<keyword evidence="6" id="KW-0436">Ligase</keyword>
<dbReference type="NCBIfam" id="TIGR02727">
    <property type="entry name" value="MTHFS_bact"/>
    <property type="match status" value="1"/>
</dbReference>
<dbReference type="PANTHER" id="PTHR23407">
    <property type="entry name" value="ATPASE INHIBITOR/5-FORMYLTETRAHYDROFOLATE CYCLO-LIGASE"/>
    <property type="match status" value="1"/>
</dbReference>
<dbReference type="OrthoDB" id="9801938at2"/>
<keyword evidence="5" id="KW-0460">Magnesium</keyword>
<name>A0A124JU04_9SPHN</name>
<dbReference type="GO" id="GO:0030272">
    <property type="term" value="F:5-formyltetrahydrofolate cyclo-ligase activity"/>
    <property type="evidence" value="ECO:0007669"/>
    <property type="project" value="UniProtKB-EC"/>
</dbReference>
<feature type="binding site" evidence="4">
    <location>
        <position position="62"/>
    </location>
    <ligand>
        <name>substrate</name>
    </ligand>
</feature>
<dbReference type="PIRSF" id="PIRSF006806">
    <property type="entry name" value="FTHF_cligase"/>
    <property type="match status" value="1"/>
</dbReference>
<dbReference type="EMBL" id="LLZS01000008">
    <property type="protein sequence ID" value="KUR70712.1"/>
    <property type="molecule type" value="Genomic_DNA"/>
</dbReference>
<dbReference type="AlphaFoldDB" id="A0A124JU04"/>
<feature type="binding site" evidence="4">
    <location>
        <begin position="9"/>
        <end position="13"/>
    </location>
    <ligand>
        <name>ATP</name>
        <dbReference type="ChEBI" id="CHEBI:30616"/>
    </ligand>
</feature>
<feature type="binding site" evidence="4">
    <location>
        <begin position="140"/>
        <end position="148"/>
    </location>
    <ligand>
        <name>ATP</name>
        <dbReference type="ChEBI" id="CHEBI:30616"/>
    </ligand>
</feature>
<evidence type="ECO:0000256" key="5">
    <source>
        <dbReference type="RuleBase" id="RU361279"/>
    </source>
</evidence>
<organism evidence="6 7">
    <name type="scientific">Novosphingobium fuchskuhlense</name>
    <dbReference type="NCBI Taxonomy" id="1117702"/>
    <lineage>
        <taxon>Bacteria</taxon>
        <taxon>Pseudomonadati</taxon>
        <taxon>Pseudomonadota</taxon>
        <taxon>Alphaproteobacteria</taxon>
        <taxon>Sphingomonadales</taxon>
        <taxon>Sphingomonadaceae</taxon>
        <taxon>Novosphingobium</taxon>
    </lineage>
</organism>
<dbReference type="Proteomes" id="UP000058012">
    <property type="component" value="Unassembled WGS sequence"/>
</dbReference>
<gene>
    <name evidence="6" type="ORF">AQZ52_12740</name>
</gene>
<evidence type="ECO:0000313" key="6">
    <source>
        <dbReference type="EMBL" id="KUR70712.1"/>
    </source>
</evidence>
<dbReference type="Gene3D" id="3.40.50.10420">
    <property type="entry name" value="NagB/RpiA/CoA transferase-like"/>
    <property type="match status" value="1"/>
</dbReference>
<comment type="similarity">
    <text evidence="1 5">Belongs to the 5-formyltetrahydrofolate cyclo-ligase family.</text>
</comment>
<dbReference type="PANTHER" id="PTHR23407:SF1">
    <property type="entry name" value="5-FORMYLTETRAHYDROFOLATE CYCLO-LIGASE"/>
    <property type="match status" value="1"/>
</dbReference>
<evidence type="ECO:0000256" key="1">
    <source>
        <dbReference type="ARBA" id="ARBA00010638"/>
    </source>
</evidence>
<dbReference type="EC" id="6.3.3.2" evidence="5"/>
<evidence type="ECO:0000256" key="2">
    <source>
        <dbReference type="ARBA" id="ARBA00022741"/>
    </source>
</evidence>
<sequence>MSAEPAAAKAALRKALRKARREHVAALDPRVKALLFKRPPAALGAMVPPGAIVGLYAAIGEEAPTGAYARHFHEAGHKVAMPWFAAREEPMAFRHWASPHLDGLMEPGPYGAPQPFADAAALEPDVLFVPLVGFTASGMRLGQGGGHYDRWLEKYPNVPAIGLAWDSQLAEDLPTEAHDRPLAAVVTPTRLYGPF</sequence>
<evidence type="ECO:0000256" key="4">
    <source>
        <dbReference type="PIRSR" id="PIRSR006806-1"/>
    </source>
</evidence>
<dbReference type="SUPFAM" id="SSF100950">
    <property type="entry name" value="NagB/RpiA/CoA transferase-like"/>
    <property type="match status" value="1"/>
</dbReference>
<evidence type="ECO:0000256" key="3">
    <source>
        <dbReference type="ARBA" id="ARBA00022840"/>
    </source>
</evidence>
<dbReference type="GO" id="GO:0009396">
    <property type="term" value="P:folic acid-containing compound biosynthetic process"/>
    <property type="evidence" value="ECO:0007669"/>
    <property type="project" value="TreeGrafter"/>
</dbReference>
<evidence type="ECO:0000313" key="7">
    <source>
        <dbReference type="Proteomes" id="UP000058012"/>
    </source>
</evidence>
<dbReference type="InterPro" id="IPR002698">
    <property type="entry name" value="FTHF_cligase"/>
</dbReference>
<comment type="caution">
    <text evidence="6">The sequence shown here is derived from an EMBL/GenBank/DDBJ whole genome shotgun (WGS) entry which is preliminary data.</text>
</comment>
<reference evidence="6 7" key="1">
    <citation type="submission" date="2015-10" db="EMBL/GenBank/DDBJ databases">
        <title>Draft genome sequence of Novosphingobium fuchskuhlense DSM 25065 isolated from a surface water sample of the southwest basin of Lake Grosse Fuchskuhle.</title>
        <authorList>
            <person name="Ruckert C."/>
            <person name="Winkler A."/>
            <person name="Glaeser J."/>
            <person name="Grossart H.-P."/>
            <person name="Kalinowski J."/>
            <person name="Glaeser S."/>
        </authorList>
    </citation>
    <scope>NUCLEOTIDE SEQUENCE [LARGE SCALE GENOMIC DNA]</scope>
    <source>
        <strain evidence="6 7">FNE08-7</strain>
    </source>
</reference>
<comment type="cofactor">
    <cofactor evidence="5">
        <name>Mg(2+)</name>
        <dbReference type="ChEBI" id="CHEBI:18420"/>
    </cofactor>
</comment>
<keyword evidence="3 4" id="KW-0067">ATP-binding</keyword>
<protein>
    <recommendedName>
        <fullName evidence="5">5-formyltetrahydrofolate cyclo-ligase</fullName>
        <ecNumber evidence="5">6.3.3.2</ecNumber>
    </recommendedName>
</protein>
<accession>A0A124JU04</accession>
<dbReference type="GO" id="GO:0046872">
    <property type="term" value="F:metal ion binding"/>
    <property type="evidence" value="ECO:0007669"/>
    <property type="project" value="UniProtKB-KW"/>
</dbReference>
<dbReference type="GO" id="GO:0005524">
    <property type="term" value="F:ATP binding"/>
    <property type="evidence" value="ECO:0007669"/>
    <property type="project" value="UniProtKB-KW"/>
</dbReference>
<comment type="catalytic activity">
    <reaction evidence="5">
        <text>(6S)-5-formyl-5,6,7,8-tetrahydrofolate + ATP = (6R)-5,10-methenyltetrahydrofolate + ADP + phosphate</text>
        <dbReference type="Rhea" id="RHEA:10488"/>
        <dbReference type="ChEBI" id="CHEBI:30616"/>
        <dbReference type="ChEBI" id="CHEBI:43474"/>
        <dbReference type="ChEBI" id="CHEBI:57455"/>
        <dbReference type="ChEBI" id="CHEBI:57457"/>
        <dbReference type="ChEBI" id="CHEBI:456216"/>
        <dbReference type="EC" id="6.3.3.2"/>
    </reaction>
</comment>
<dbReference type="Pfam" id="PF01812">
    <property type="entry name" value="5-FTHF_cyc-lig"/>
    <property type="match status" value="1"/>
</dbReference>
<keyword evidence="2 4" id="KW-0547">Nucleotide-binding</keyword>